<evidence type="ECO:0000256" key="1">
    <source>
        <dbReference type="SAM" id="MobiDB-lite"/>
    </source>
</evidence>
<proteinExistence type="predicted"/>
<dbReference type="EMBL" id="JAWHQM010000035">
    <property type="protein sequence ID" value="KAK5633802.1"/>
    <property type="molecule type" value="Genomic_DNA"/>
</dbReference>
<gene>
    <name evidence="2" type="ORF">RRF57_009516</name>
</gene>
<evidence type="ECO:0000313" key="2">
    <source>
        <dbReference type="EMBL" id="KAK5633802.1"/>
    </source>
</evidence>
<dbReference type="AlphaFoldDB" id="A0AAN7Z912"/>
<evidence type="ECO:0000313" key="3">
    <source>
        <dbReference type="Proteomes" id="UP001305414"/>
    </source>
</evidence>
<feature type="region of interest" description="Disordered" evidence="1">
    <location>
        <begin position="1"/>
        <end position="24"/>
    </location>
</feature>
<comment type="caution">
    <text evidence="2">The sequence shown here is derived from an EMBL/GenBank/DDBJ whole genome shotgun (WGS) entry which is preliminary data.</text>
</comment>
<dbReference type="Proteomes" id="UP001305414">
    <property type="component" value="Unassembled WGS sequence"/>
</dbReference>
<reference evidence="2 3" key="1">
    <citation type="submission" date="2023-10" db="EMBL/GenBank/DDBJ databases">
        <title>Draft genome sequence of Xylaria bambusicola isolate GMP-LS, the root and basal stem rot pathogen of sugarcane in Indonesia.</title>
        <authorList>
            <person name="Selvaraj P."/>
            <person name="Muralishankar V."/>
            <person name="Muruganantham S."/>
            <person name="Sp S."/>
            <person name="Haryani S."/>
            <person name="Lau K.J.X."/>
            <person name="Naqvi N.I."/>
        </authorList>
    </citation>
    <scope>NUCLEOTIDE SEQUENCE [LARGE SCALE GENOMIC DNA]</scope>
    <source>
        <strain evidence="2">GMP-LS</strain>
    </source>
</reference>
<name>A0AAN7Z912_9PEZI</name>
<accession>A0AAN7Z912</accession>
<protein>
    <submittedName>
        <fullName evidence="2">Uncharacterized protein</fullName>
    </submittedName>
</protein>
<organism evidence="2 3">
    <name type="scientific">Xylaria bambusicola</name>
    <dbReference type="NCBI Taxonomy" id="326684"/>
    <lineage>
        <taxon>Eukaryota</taxon>
        <taxon>Fungi</taxon>
        <taxon>Dikarya</taxon>
        <taxon>Ascomycota</taxon>
        <taxon>Pezizomycotina</taxon>
        <taxon>Sordariomycetes</taxon>
        <taxon>Xylariomycetidae</taxon>
        <taxon>Xylariales</taxon>
        <taxon>Xylariaceae</taxon>
        <taxon>Xylaria</taxon>
    </lineage>
</organism>
<sequence>MKRATRKRASVLSADSGPKWKLSGKGANMNQVSLITSVGILCKPARPNVCLVRIGDGQHTTSWAVFVQALTEPVLIVSNATGY</sequence>
<keyword evidence="3" id="KW-1185">Reference proteome</keyword>